<name>A0A426T2A1_STRSU</name>
<proteinExistence type="predicted"/>
<dbReference type="AlphaFoldDB" id="A0A426T2A1"/>
<evidence type="ECO:0000313" key="2">
    <source>
        <dbReference type="Proteomes" id="UP000273973"/>
    </source>
</evidence>
<dbReference type="RefSeq" id="WP_125184189.1">
    <property type="nucleotide sequence ID" value="NZ_RSDG01000091.1"/>
</dbReference>
<dbReference type="NCBIfam" id="TIGR01847">
    <property type="entry name" value="bacteriocin_sig"/>
    <property type="match status" value="1"/>
</dbReference>
<dbReference type="EMBL" id="RSDG01000091">
    <property type="protein sequence ID" value="RRR43698.1"/>
    <property type="molecule type" value="Genomic_DNA"/>
</dbReference>
<reference evidence="1 2" key="2">
    <citation type="submission" date="2018-12" db="EMBL/GenBank/DDBJ databases">
        <title>Whole-genome sequences of fifteen clinical Streptococcus suis strains isolated from pigs between 2006 and 2018.</title>
        <authorList>
            <person name="Stevens M.J.A."/>
            <person name="Cernela N."/>
            <person name="Spoerry Serrano N."/>
            <person name="Schmitt S."/>
            <person name="Schrenzel J."/>
            <person name="Stephan R."/>
        </authorList>
    </citation>
    <scope>NUCLEOTIDE SEQUENCE [LARGE SCALE GENOMIC DNA]</scope>
    <source>
        <strain evidence="1 2">SS1014</strain>
    </source>
</reference>
<dbReference type="Proteomes" id="UP000273973">
    <property type="component" value="Unassembled WGS sequence"/>
</dbReference>
<accession>A0A426T2A1</accession>
<gene>
    <name evidence="1" type="ORF">EJA00_09890</name>
</gene>
<organism evidence="1 2">
    <name type="scientific">Streptococcus suis</name>
    <dbReference type="NCBI Taxonomy" id="1307"/>
    <lineage>
        <taxon>Bacteria</taxon>
        <taxon>Bacillati</taxon>
        <taxon>Bacillota</taxon>
        <taxon>Bacilli</taxon>
        <taxon>Lactobacillales</taxon>
        <taxon>Streptococcaceae</taxon>
        <taxon>Streptococcus</taxon>
    </lineage>
</organism>
<protein>
    <submittedName>
        <fullName evidence="1">Bacteriocin</fullName>
    </submittedName>
</protein>
<reference evidence="1 2" key="1">
    <citation type="submission" date="2018-11" db="EMBL/GenBank/DDBJ databases">
        <authorList>
            <person name="Stevens M.J."/>
            <person name="Cernela N."/>
            <person name="Spoerry Serrano N."/>
            <person name="Schmitt S."/>
            <person name="Schrenzel J."/>
            <person name="Stephan R."/>
        </authorList>
    </citation>
    <scope>NUCLEOTIDE SEQUENCE [LARGE SCALE GENOMIC DNA]</scope>
    <source>
        <strain evidence="1 2">SS1014</strain>
    </source>
</reference>
<dbReference type="InterPro" id="IPR010133">
    <property type="entry name" value="Bacteriocin_signal_seq"/>
</dbReference>
<sequence length="47" mass="5113">MKKMTDVELQNITGGSISGLVSFVGNAIRRPRIYLPGEPVKPKVAIM</sequence>
<comment type="caution">
    <text evidence="1">The sequence shown here is derived from an EMBL/GenBank/DDBJ whole genome shotgun (WGS) entry which is preliminary data.</text>
</comment>
<evidence type="ECO:0000313" key="1">
    <source>
        <dbReference type="EMBL" id="RRR43698.1"/>
    </source>
</evidence>